<reference evidence="1 2" key="1">
    <citation type="submission" date="2018-08" db="EMBL/GenBank/DDBJ databases">
        <title>Actinomadura spongicola sp. nov., isolated from marine sponge Leucetta chagosensis.</title>
        <authorList>
            <person name="Li L."/>
            <person name="Lin H.W."/>
        </authorList>
    </citation>
    <scope>NUCLEOTIDE SEQUENCE [LARGE SCALE GENOMIC DNA]</scope>
    <source>
        <strain evidence="1 2">LHW52907</strain>
    </source>
</reference>
<evidence type="ECO:0000313" key="1">
    <source>
        <dbReference type="EMBL" id="RFS87462.1"/>
    </source>
</evidence>
<accession>A0A372GQN9</accession>
<dbReference type="EMBL" id="QVNQ01000001">
    <property type="protein sequence ID" value="RFS87462.1"/>
    <property type="molecule type" value="Genomic_DNA"/>
</dbReference>
<comment type="caution">
    <text evidence="1">The sequence shown here is derived from an EMBL/GenBank/DDBJ whole genome shotgun (WGS) entry which is preliminary data.</text>
</comment>
<protein>
    <submittedName>
        <fullName evidence="1">Nuclear transport factor 2 family protein</fullName>
    </submittedName>
</protein>
<sequence length="168" mass="17977">MAGASDFVVRFREHVGLTIVAAALLTGCGYVGDAGGTPEQSAGAGASESPRASTLAVPVDKAEAERVARRFLDAANAGDPKRVEATFAENARFDSVGRIYPSRADIMNRFLIPEVLDVGGRYKVTGSRWDGDRYVVNYDFKTSGGAAESFSYAFLIQDGLIRDVVGRY</sequence>
<organism evidence="1 2">
    <name type="scientific">Actinomadura spongiicola</name>
    <dbReference type="NCBI Taxonomy" id="2303421"/>
    <lineage>
        <taxon>Bacteria</taxon>
        <taxon>Bacillati</taxon>
        <taxon>Actinomycetota</taxon>
        <taxon>Actinomycetes</taxon>
        <taxon>Streptosporangiales</taxon>
        <taxon>Thermomonosporaceae</taxon>
        <taxon>Actinomadura</taxon>
    </lineage>
</organism>
<keyword evidence="2" id="KW-1185">Reference proteome</keyword>
<dbReference type="SUPFAM" id="SSF54427">
    <property type="entry name" value="NTF2-like"/>
    <property type="match status" value="1"/>
</dbReference>
<proteinExistence type="predicted"/>
<dbReference type="InterPro" id="IPR032710">
    <property type="entry name" value="NTF2-like_dom_sf"/>
</dbReference>
<gene>
    <name evidence="1" type="ORF">D0T12_04375</name>
</gene>
<dbReference type="Proteomes" id="UP000262882">
    <property type="component" value="Unassembled WGS sequence"/>
</dbReference>
<dbReference type="AlphaFoldDB" id="A0A372GQN9"/>
<evidence type="ECO:0000313" key="2">
    <source>
        <dbReference type="Proteomes" id="UP000262882"/>
    </source>
</evidence>
<dbReference type="Gene3D" id="3.10.450.50">
    <property type="match status" value="1"/>
</dbReference>
<name>A0A372GQN9_9ACTN</name>